<dbReference type="eggNOG" id="ENOG5032VQM">
    <property type="taxonomic scope" value="Bacteria"/>
</dbReference>
<sequence>MPTPFHYSTSYTLDKSHFSETFDESIVEVNSIKAYAKSIGLMLVGFAIVYFTDLAPYFAWFIVVLGIVEALSIYFKRSWWLARQMISQAANTKLTLTIDEDAIRSTSQSVESQISWEEITKIEKTKQGWLLYHPSGRNYLSGRCLSDEANEFISSQALSKAQ</sequence>
<accession>G4QE83</accession>
<dbReference type="Pfam" id="PF14317">
    <property type="entry name" value="YcxB"/>
    <property type="match status" value="1"/>
</dbReference>
<evidence type="ECO:0000313" key="4">
    <source>
        <dbReference type="Proteomes" id="UP000009282"/>
    </source>
</evidence>
<protein>
    <recommendedName>
        <fullName evidence="2">YcxB-like C-terminal domain-containing protein</fullName>
    </recommendedName>
</protein>
<gene>
    <name evidence="3" type="ordered locus">GNIT_3263</name>
</gene>
<dbReference type="InterPro" id="IPR025588">
    <property type="entry name" value="YcxB-like_C"/>
</dbReference>
<dbReference type="OrthoDB" id="6118195at2"/>
<dbReference type="AlphaFoldDB" id="G4QE83"/>
<name>G4QE83_GLANF</name>
<dbReference type="EMBL" id="CP003060">
    <property type="protein sequence ID" value="AEP31357.1"/>
    <property type="molecule type" value="Genomic_DNA"/>
</dbReference>
<keyword evidence="1" id="KW-0472">Membrane</keyword>
<dbReference type="Proteomes" id="UP000009282">
    <property type="component" value="Chromosome"/>
</dbReference>
<reference evidence="3 4" key="1">
    <citation type="journal article" date="2011" name="J. Bacteriol.">
        <title>Complete genome sequence of seawater bacterium Glaciecola nitratireducens FR1064T.</title>
        <authorList>
            <person name="Bian F."/>
            <person name="Qin Q.L."/>
            <person name="Xie B.B."/>
            <person name="Shu Y.L."/>
            <person name="Zhang X.Y."/>
            <person name="Yu Y."/>
            <person name="Chen B."/>
            <person name="Chen X.L."/>
            <person name="Zhou B.C."/>
            <person name="Zhang Y.Z."/>
        </authorList>
    </citation>
    <scope>NUCLEOTIDE SEQUENCE [LARGE SCALE GENOMIC DNA]</scope>
    <source>
        <strain evidence="4">JCM 12485 / KCTC 12276 / FR1064</strain>
    </source>
</reference>
<keyword evidence="1" id="KW-1133">Transmembrane helix</keyword>
<keyword evidence="1" id="KW-0812">Transmembrane</keyword>
<organism evidence="3 4">
    <name type="scientific">Glaciecola nitratireducens (strain JCM 12485 / KCTC 12276 / FR1064)</name>
    <dbReference type="NCBI Taxonomy" id="1085623"/>
    <lineage>
        <taxon>Bacteria</taxon>
        <taxon>Pseudomonadati</taxon>
        <taxon>Pseudomonadota</taxon>
        <taxon>Gammaproteobacteria</taxon>
        <taxon>Alteromonadales</taxon>
        <taxon>Alteromonadaceae</taxon>
        <taxon>Brumicola</taxon>
    </lineage>
</organism>
<feature type="domain" description="YcxB-like C-terminal" evidence="2">
    <location>
        <begin position="98"/>
        <end position="150"/>
    </location>
</feature>
<dbReference type="STRING" id="1085623.GNIT_3263"/>
<keyword evidence="4" id="KW-1185">Reference proteome</keyword>
<dbReference type="KEGG" id="gni:GNIT_3263"/>
<evidence type="ECO:0000256" key="1">
    <source>
        <dbReference type="SAM" id="Phobius"/>
    </source>
</evidence>
<evidence type="ECO:0000313" key="3">
    <source>
        <dbReference type="EMBL" id="AEP31357.1"/>
    </source>
</evidence>
<dbReference type="HOGENOM" id="CLU_136234_0_0_6"/>
<evidence type="ECO:0000259" key="2">
    <source>
        <dbReference type="Pfam" id="PF14317"/>
    </source>
</evidence>
<proteinExistence type="predicted"/>
<dbReference type="RefSeq" id="WP_014110228.1">
    <property type="nucleotide sequence ID" value="NC_016041.1"/>
</dbReference>
<feature type="transmembrane region" description="Helical" evidence="1">
    <location>
        <begin position="57"/>
        <end position="75"/>
    </location>
</feature>